<feature type="transmembrane region" description="Helical" evidence="14">
    <location>
        <begin position="152"/>
        <end position="170"/>
    </location>
</feature>
<dbReference type="GO" id="GO:0005886">
    <property type="term" value="C:plasma membrane"/>
    <property type="evidence" value="ECO:0007669"/>
    <property type="project" value="UniProtKB-SubCell"/>
</dbReference>
<keyword evidence="4" id="KW-1003">Cell membrane</keyword>
<evidence type="ECO:0000256" key="1">
    <source>
        <dbReference type="ARBA" id="ARBA00004651"/>
    </source>
</evidence>
<evidence type="ECO:0000256" key="7">
    <source>
        <dbReference type="ARBA" id="ARBA00022989"/>
    </source>
</evidence>
<evidence type="ECO:0000256" key="14">
    <source>
        <dbReference type="RuleBase" id="RU366012"/>
    </source>
</evidence>
<sequence>MLLPFLLCLLAITAIGLSSARKSQQTKKDYYLASASVKPWLVGLSAVATNNSGYMFIGVIGYTYSAGLSAIWLMFGWILGDYVASLYVHRKVKVASQISGQVSYAGMLSNWYQQDHINVQKLIAILSFCFLITYAAAQLVAGSKALHVLLGWPLWSGAVVGAILVCAYCFSGGIRASIWTDAVQSFVMVFAMTCLLAVALLNQGGFSQAYAQMANIPNYLDWFPQDLFISGAAGMVVFVLSWFVAGFSVIGQPHIMVRFMALDSEHHIKQARAWYYVWFVIFYSFATCVGLLSRLYIPDISTFDAELALPTMAMVLLPPALVGMVLAGIFAATLSTADSLLLSCSSAVTHDLSNKKTSNTIWLKLTTVFITGCALGIALMGNNNVFDMVILAWSGLASAFAPLLIVLCLGLRPQQNTCLIAIIVGFITALLWRINELHQAVYEGLPGILAGLLVFTLAGIKAKRGK</sequence>
<feature type="transmembrane region" description="Helical" evidence="14">
    <location>
        <begin position="361"/>
        <end position="382"/>
    </location>
</feature>
<comment type="catalytic activity">
    <reaction evidence="12">
        <text>L-proline(in) + Na(+)(in) = L-proline(out) + Na(+)(out)</text>
        <dbReference type="Rhea" id="RHEA:28967"/>
        <dbReference type="ChEBI" id="CHEBI:29101"/>
        <dbReference type="ChEBI" id="CHEBI:60039"/>
    </reaction>
</comment>
<dbReference type="GO" id="GO:0031402">
    <property type="term" value="F:sodium ion binding"/>
    <property type="evidence" value="ECO:0007669"/>
    <property type="project" value="UniProtKB-UniRule"/>
</dbReference>
<dbReference type="PANTHER" id="PTHR48086">
    <property type="entry name" value="SODIUM/PROLINE SYMPORTER-RELATED"/>
    <property type="match status" value="1"/>
</dbReference>
<keyword evidence="7 14" id="KW-1133">Transmembrane helix</keyword>
<feature type="transmembrane region" description="Helical" evidence="14">
    <location>
        <begin position="54"/>
        <end position="80"/>
    </location>
</feature>
<feature type="transmembrane region" description="Helical" evidence="14">
    <location>
        <begin position="317"/>
        <end position="341"/>
    </location>
</feature>
<dbReference type="InterPro" id="IPR038377">
    <property type="entry name" value="Na/Glc_symporter_sf"/>
</dbReference>
<reference evidence="15 16" key="1">
    <citation type="submission" date="2018-01" db="EMBL/GenBank/DDBJ databases">
        <title>Genome sequence of a Cantenovulum-like bacteria.</title>
        <authorList>
            <person name="Tan W.R."/>
            <person name="Lau N.-S."/>
            <person name="Go F."/>
            <person name="Amirul A.-A.A."/>
        </authorList>
    </citation>
    <scope>NUCLEOTIDE SEQUENCE [LARGE SCALE GENOMIC DNA]</scope>
    <source>
        <strain evidence="15 16">CCB-QB4</strain>
    </source>
</reference>
<keyword evidence="16" id="KW-1185">Reference proteome</keyword>
<feature type="transmembrane region" description="Helical" evidence="14">
    <location>
        <begin position="273"/>
        <end position="297"/>
    </location>
</feature>
<comment type="subcellular location">
    <subcellularLocation>
        <location evidence="14">Cell inner membrane</location>
        <topology evidence="14">Multi-pass membrane protein</topology>
    </subcellularLocation>
    <subcellularLocation>
        <location evidence="1">Cell membrane</location>
        <topology evidence="1">Multi-pass membrane protein</topology>
    </subcellularLocation>
</comment>
<feature type="transmembrane region" description="Helical" evidence="14">
    <location>
        <begin position="122"/>
        <end position="140"/>
    </location>
</feature>
<evidence type="ECO:0000256" key="4">
    <source>
        <dbReference type="ARBA" id="ARBA00022475"/>
    </source>
</evidence>
<keyword evidence="9 14" id="KW-0406">Ion transport</keyword>
<keyword evidence="3 14" id="KW-0813">Transport</keyword>
<keyword evidence="14" id="KW-0029">Amino-acid transport</keyword>
<dbReference type="PROSITE" id="PS50283">
    <property type="entry name" value="NA_SOLUT_SYMP_3"/>
    <property type="match status" value="1"/>
</dbReference>
<dbReference type="Gene3D" id="1.20.1730.10">
    <property type="entry name" value="Sodium/glucose cotransporter"/>
    <property type="match status" value="1"/>
</dbReference>
<comment type="function">
    <text evidence="14">Catalyzes the sodium-dependent uptake of extracellular L-proline.</text>
</comment>
<dbReference type="CDD" id="cd11475">
    <property type="entry name" value="SLC5sbd_PutP"/>
    <property type="match status" value="1"/>
</dbReference>
<dbReference type="GO" id="GO:0005298">
    <property type="term" value="F:proline:sodium symporter activity"/>
    <property type="evidence" value="ECO:0007669"/>
    <property type="project" value="UniProtKB-UniRule"/>
</dbReference>
<keyword evidence="8 14" id="KW-0915">Sodium</keyword>
<gene>
    <name evidence="15" type="ORF">C2869_01050</name>
</gene>
<evidence type="ECO:0000256" key="13">
    <source>
        <dbReference type="RuleBase" id="RU362091"/>
    </source>
</evidence>
<evidence type="ECO:0000256" key="6">
    <source>
        <dbReference type="ARBA" id="ARBA00022847"/>
    </source>
</evidence>
<dbReference type="EMBL" id="CP026604">
    <property type="protein sequence ID" value="AWB65113.1"/>
    <property type="molecule type" value="Genomic_DNA"/>
</dbReference>
<evidence type="ECO:0000256" key="12">
    <source>
        <dbReference type="ARBA" id="ARBA00033708"/>
    </source>
</evidence>
<evidence type="ECO:0000256" key="11">
    <source>
        <dbReference type="ARBA" id="ARBA00023201"/>
    </source>
</evidence>
<keyword evidence="14" id="KW-0997">Cell inner membrane</keyword>
<name>A0A2S0VLN2_9ALTE</name>
<dbReference type="PANTHER" id="PTHR48086:SF3">
    <property type="entry name" value="SODIUM_PROLINE SYMPORTER"/>
    <property type="match status" value="1"/>
</dbReference>
<evidence type="ECO:0000256" key="2">
    <source>
        <dbReference type="ARBA" id="ARBA00006434"/>
    </source>
</evidence>
<evidence type="ECO:0000256" key="8">
    <source>
        <dbReference type="ARBA" id="ARBA00023053"/>
    </source>
</evidence>
<keyword evidence="5 14" id="KW-0812">Transmembrane</keyword>
<keyword evidence="6 14" id="KW-0769">Symport</keyword>
<protein>
    <recommendedName>
        <fullName evidence="14">Sodium/proline symporter</fullName>
    </recommendedName>
    <alternativeName>
        <fullName evidence="14">Proline permease</fullName>
    </alternativeName>
</protein>
<dbReference type="Pfam" id="PF00474">
    <property type="entry name" value="SSF"/>
    <property type="match status" value="1"/>
</dbReference>
<dbReference type="OrthoDB" id="9789704at2"/>
<feature type="transmembrane region" description="Helical" evidence="14">
    <location>
        <begin position="227"/>
        <end position="252"/>
    </location>
</feature>
<evidence type="ECO:0000256" key="3">
    <source>
        <dbReference type="ARBA" id="ARBA00022448"/>
    </source>
</evidence>
<dbReference type="RefSeq" id="WP_108601191.1">
    <property type="nucleotide sequence ID" value="NZ_CP026604.1"/>
</dbReference>
<feature type="transmembrane region" description="Helical" evidence="14">
    <location>
        <begin position="388"/>
        <end position="411"/>
    </location>
</feature>
<comment type="similarity">
    <text evidence="2 13">Belongs to the sodium:solute symporter (SSF) (TC 2.A.21) family.</text>
</comment>
<dbReference type="InterPro" id="IPR050277">
    <property type="entry name" value="Sodium:Solute_Symporter"/>
</dbReference>
<evidence type="ECO:0000256" key="9">
    <source>
        <dbReference type="ARBA" id="ARBA00023065"/>
    </source>
</evidence>
<evidence type="ECO:0000256" key="10">
    <source>
        <dbReference type="ARBA" id="ARBA00023136"/>
    </source>
</evidence>
<evidence type="ECO:0000313" key="16">
    <source>
        <dbReference type="Proteomes" id="UP000244441"/>
    </source>
</evidence>
<dbReference type="InterPro" id="IPR011851">
    <property type="entry name" value="Na/Pro_symporter"/>
</dbReference>
<dbReference type="GO" id="GO:0015824">
    <property type="term" value="P:proline transport"/>
    <property type="evidence" value="ECO:0007669"/>
    <property type="project" value="UniProtKB-UniRule"/>
</dbReference>
<dbReference type="Proteomes" id="UP000244441">
    <property type="component" value="Chromosome"/>
</dbReference>
<evidence type="ECO:0000313" key="15">
    <source>
        <dbReference type="EMBL" id="AWB65113.1"/>
    </source>
</evidence>
<proteinExistence type="inferred from homology"/>
<feature type="transmembrane region" description="Helical" evidence="14">
    <location>
        <begin position="182"/>
        <end position="201"/>
    </location>
</feature>
<keyword evidence="11 14" id="KW-0739">Sodium transport</keyword>
<feature type="transmembrane region" description="Helical" evidence="14">
    <location>
        <begin position="440"/>
        <end position="460"/>
    </location>
</feature>
<dbReference type="KEGG" id="cate:C2869_01050"/>
<dbReference type="AlphaFoldDB" id="A0A2S0VLN2"/>
<feature type="transmembrane region" description="Helical" evidence="14">
    <location>
        <begin position="418"/>
        <end position="434"/>
    </location>
</feature>
<accession>A0A2S0VLN2</accession>
<organism evidence="15 16">
    <name type="scientific">Saccharobesus litoralis</name>
    <dbReference type="NCBI Taxonomy" id="2172099"/>
    <lineage>
        <taxon>Bacteria</taxon>
        <taxon>Pseudomonadati</taxon>
        <taxon>Pseudomonadota</taxon>
        <taxon>Gammaproteobacteria</taxon>
        <taxon>Alteromonadales</taxon>
        <taxon>Alteromonadaceae</taxon>
        <taxon>Saccharobesus</taxon>
    </lineage>
</organism>
<evidence type="ECO:0000256" key="5">
    <source>
        <dbReference type="ARBA" id="ARBA00022692"/>
    </source>
</evidence>
<keyword evidence="10 14" id="KW-0472">Membrane</keyword>
<comment type="caution">
    <text evidence="14">Lacks conserved residue(s) required for the propagation of feature annotation.</text>
</comment>
<dbReference type="InterPro" id="IPR001734">
    <property type="entry name" value="Na/solute_symporter"/>
</dbReference>